<keyword evidence="1 2" id="KW-0496">Mitochondrion</keyword>
<feature type="transmembrane region" description="Helical" evidence="1">
    <location>
        <begin position="29"/>
        <end position="47"/>
    </location>
</feature>
<keyword evidence="1" id="KW-0830">Ubiquinone</keyword>
<dbReference type="Pfam" id="PF00499">
    <property type="entry name" value="Oxidored_q3"/>
    <property type="match status" value="1"/>
</dbReference>
<dbReference type="InterPro" id="IPR042106">
    <property type="entry name" value="Nuo/plastoQ_OxRdtase_6_NuoJ"/>
</dbReference>
<dbReference type="GO" id="GO:0031966">
    <property type="term" value="C:mitochondrial membrane"/>
    <property type="evidence" value="ECO:0007669"/>
    <property type="project" value="UniProtKB-SubCell"/>
</dbReference>
<keyword evidence="1" id="KW-0813">Transport</keyword>
<comment type="subcellular location">
    <subcellularLocation>
        <location evidence="1">Mitochondrion membrane</location>
        <topology evidence="1">Multi-pass membrane protein</topology>
    </subcellularLocation>
</comment>
<dbReference type="EC" id="7.1.1.2" evidence="1"/>
<organism evidence="2">
    <name type="scientific">Ministeria vibrans</name>
    <name type="common">Bacterivorous amoeba</name>
    <dbReference type="NCBI Taxonomy" id="134558"/>
    <lineage>
        <taxon>Eukaryota</taxon>
        <taxon>Filasterea</taxon>
        <taxon>Ministeria</taxon>
    </lineage>
</organism>
<dbReference type="AlphaFoldDB" id="M1JF66"/>
<keyword evidence="1" id="KW-0520">NAD</keyword>
<keyword evidence="1" id="KW-0249">Electron transport</keyword>
<dbReference type="GO" id="GO:0016491">
    <property type="term" value="F:oxidoreductase activity"/>
    <property type="evidence" value="ECO:0007669"/>
    <property type="project" value="UniProtKB-KW"/>
</dbReference>
<accession>M1JF66</accession>
<geneLocation type="mitochondrion" evidence="2"/>
<feature type="transmembrane region" description="Helical" evidence="1">
    <location>
        <begin position="81"/>
        <end position="99"/>
    </location>
</feature>
<keyword evidence="1" id="KW-1133">Transmembrane helix</keyword>
<protein>
    <recommendedName>
        <fullName evidence="1">NADH-ubiquinone oxidoreductase chain 6</fullName>
        <ecNumber evidence="1">7.1.1.2</ecNumber>
    </recommendedName>
</protein>
<evidence type="ECO:0000256" key="1">
    <source>
        <dbReference type="RuleBase" id="RU004430"/>
    </source>
</evidence>
<reference evidence="2" key="1">
    <citation type="submission" date="2012-12" db="EMBL/GenBank/DDBJ databases">
        <authorList>
            <person name="Lang B.F."/>
        </authorList>
    </citation>
    <scope>NUCLEOTIDE SEQUENCE</scope>
    <source>
        <strain evidence="2">ATCC 50519</strain>
    </source>
</reference>
<dbReference type="GO" id="GO:0008137">
    <property type="term" value="F:NADH dehydrogenase (ubiquinone) activity"/>
    <property type="evidence" value="ECO:0007669"/>
    <property type="project" value="UniProtKB-UniRule"/>
</dbReference>
<feature type="transmembrane region" description="Helical" evidence="1">
    <location>
        <begin position="53"/>
        <end position="74"/>
    </location>
</feature>
<dbReference type="PANTHER" id="PTHR33269">
    <property type="entry name" value="NADH-UBIQUINONE OXIDOREDUCTASE CHAIN 6"/>
    <property type="match status" value="1"/>
</dbReference>
<name>M1JF66_MINVI</name>
<keyword evidence="1" id="KW-0472">Membrane</keyword>
<comment type="catalytic activity">
    <reaction evidence="1">
        <text>a ubiquinone + NADH + 5 H(+)(in) = a ubiquinol + NAD(+) + 4 H(+)(out)</text>
        <dbReference type="Rhea" id="RHEA:29091"/>
        <dbReference type="Rhea" id="RHEA-COMP:9565"/>
        <dbReference type="Rhea" id="RHEA-COMP:9566"/>
        <dbReference type="ChEBI" id="CHEBI:15378"/>
        <dbReference type="ChEBI" id="CHEBI:16389"/>
        <dbReference type="ChEBI" id="CHEBI:17976"/>
        <dbReference type="ChEBI" id="CHEBI:57540"/>
        <dbReference type="ChEBI" id="CHEBI:57945"/>
        <dbReference type="EC" id="7.1.1.2"/>
    </reaction>
</comment>
<dbReference type="Gene3D" id="1.20.120.1200">
    <property type="entry name" value="NADH-ubiquinone/plastoquinone oxidoreductase chain 6, subunit NuoJ"/>
    <property type="match status" value="1"/>
</dbReference>
<feature type="transmembrane region" description="Helical" evidence="1">
    <location>
        <begin position="6"/>
        <end position="22"/>
    </location>
</feature>
<feature type="transmembrane region" description="Helical" evidence="1">
    <location>
        <begin position="156"/>
        <end position="176"/>
    </location>
</feature>
<dbReference type="PANTHER" id="PTHR33269:SF17">
    <property type="entry name" value="NADH-UBIQUINONE OXIDOREDUCTASE CHAIN 6"/>
    <property type="match status" value="1"/>
</dbReference>
<evidence type="ECO:0000313" key="2">
    <source>
        <dbReference type="EMBL" id="AGE93708.1"/>
    </source>
</evidence>
<gene>
    <name evidence="2" type="primary">nad6</name>
</gene>
<dbReference type="InterPro" id="IPR001457">
    <property type="entry name" value="NADH_UbQ/plastoQ_OxRdtase_su6"/>
</dbReference>
<comment type="similarity">
    <text evidence="1">Belongs to the complex I subunit 6 family.</text>
</comment>
<keyword evidence="1" id="KW-0679">Respiratory chain</keyword>
<proteinExistence type="inferred from homology"/>
<keyword evidence="1" id="KW-1278">Translocase</keyword>
<sequence length="198" mass="22567">MLELWAWIWINLLLGSIICINVRNAVHSLLSLIYVFLNGVILIIAMGTDFIGLIFLIVYIGAIAILFLFVVMMLNIKNSELTTQILPIYGSSIIVLYILNKEWLKYLESFIPVWGSKLNTVIKVENLIEINWINQVEVIDGIKNIGDLLYKKGDSLLILSSTLLLLGMVGAIILSLEHNKKVKRQDLYLQLETFNYLK</sequence>
<keyword evidence="1" id="KW-0812">Transmembrane</keyword>
<dbReference type="EMBL" id="KC573040">
    <property type="protein sequence ID" value="AGE93708.1"/>
    <property type="molecule type" value="Genomic_DNA"/>
</dbReference>
<comment type="function">
    <text evidence="1">Core subunit of the mitochondrial membrane respiratory chain NADH dehydrogenase (Complex I) which catalyzes electron transfer from NADH through the respiratory chain, using ubiquinone as an electron acceptor. Essential for the catalytic activity and assembly of complex I.</text>
</comment>
<keyword evidence="2" id="KW-0560">Oxidoreductase</keyword>